<dbReference type="GO" id="GO:0006753">
    <property type="term" value="P:nucleoside phosphate metabolic process"/>
    <property type="evidence" value="ECO:0007669"/>
    <property type="project" value="TreeGrafter"/>
</dbReference>
<feature type="domain" description="Nudix hydrolase" evidence="5">
    <location>
        <begin position="5"/>
        <end position="149"/>
    </location>
</feature>
<dbReference type="Proteomes" id="UP000474757">
    <property type="component" value="Unassembled WGS sequence"/>
</dbReference>
<dbReference type="EMBL" id="JAAGAB010000003">
    <property type="protein sequence ID" value="NDV02088.1"/>
    <property type="molecule type" value="Genomic_DNA"/>
</dbReference>
<sequence length="155" mass="17483">MSGKDYRPCVGIMLADDAGRIFLGQRADMATPAWQMPQGGIDPGEGAEEAALRELMEETGLGPDKVKIVARTAEPLRYDFPAELDGAIAKGKWRGQEQVWFLMRFRGEDADVRLDAHEVEFSDWKWAERDEIVPAIVPFKREVYARALAELEPYL</sequence>
<dbReference type="RefSeq" id="WP_163894709.1">
    <property type="nucleotide sequence ID" value="NZ_JAAFYS010000003.1"/>
</dbReference>
<comment type="caution">
    <text evidence="6">The sequence shown here is derived from an EMBL/GenBank/DDBJ whole genome shotgun (WGS) entry which is preliminary data.</text>
</comment>
<dbReference type="GO" id="GO:0019693">
    <property type="term" value="P:ribose phosphate metabolic process"/>
    <property type="evidence" value="ECO:0007669"/>
    <property type="project" value="TreeGrafter"/>
</dbReference>
<dbReference type="PROSITE" id="PS00893">
    <property type="entry name" value="NUDIX_BOX"/>
    <property type="match status" value="1"/>
</dbReference>
<evidence type="ECO:0000256" key="4">
    <source>
        <dbReference type="HAMAP-Rule" id="MF_00298"/>
    </source>
</evidence>
<dbReference type="PANTHER" id="PTHR11839">
    <property type="entry name" value="UDP/ADP-SUGAR PYROPHOSPHATASE"/>
    <property type="match status" value="1"/>
</dbReference>
<proteinExistence type="inferred from homology"/>
<feature type="short sequence motif" description="Nudix box" evidence="4">
    <location>
        <begin position="39"/>
        <end position="60"/>
    </location>
</feature>
<evidence type="ECO:0000256" key="3">
    <source>
        <dbReference type="ARBA" id="ARBA00022801"/>
    </source>
</evidence>
<keyword evidence="7" id="KW-1185">Reference proteome</keyword>
<dbReference type="InterPro" id="IPR020084">
    <property type="entry name" value="NUDIX_hydrolase_CS"/>
</dbReference>
<evidence type="ECO:0000313" key="7">
    <source>
        <dbReference type="Proteomes" id="UP000474757"/>
    </source>
</evidence>
<dbReference type="PRINTS" id="PR00502">
    <property type="entry name" value="NUDIXFAMILY"/>
</dbReference>
<dbReference type="InterPro" id="IPR022927">
    <property type="entry name" value="RppH"/>
</dbReference>
<comment type="similarity">
    <text evidence="4">Belongs to the Nudix hydrolase family. RppH subfamily.</text>
</comment>
<dbReference type="SUPFAM" id="SSF55811">
    <property type="entry name" value="Nudix"/>
    <property type="match status" value="1"/>
</dbReference>
<comment type="function">
    <text evidence="4">Accelerates the degradation of transcripts by removing pyrophosphate from the 5'-end of triphosphorylated RNA, leading to a more labile monophosphorylated state that can stimulate subsequent ribonuclease cleavage.</text>
</comment>
<gene>
    <name evidence="4" type="primary">rppH</name>
    <name evidence="4" type="synonym">nudH</name>
    <name evidence="6" type="ORF">GZA08_14045</name>
</gene>
<protein>
    <recommendedName>
        <fullName evidence="4">RNA pyrophosphohydrolase</fullName>
        <ecNumber evidence="4">3.6.1.-</ecNumber>
    </recommendedName>
    <alternativeName>
        <fullName evidence="4">(Di)nucleoside polyphosphate hydrolase</fullName>
    </alternativeName>
</protein>
<dbReference type="InterPro" id="IPR015797">
    <property type="entry name" value="NUDIX_hydrolase-like_dom_sf"/>
</dbReference>
<dbReference type="AlphaFoldDB" id="A0A6B2JUT2"/>
<comment type="cofactor">
    <cofactor evidence="1">
        <name>Mn(2+)</name>
        <dbReference type="ChEBI" id="CHEBI:29035"/>
    </cofactor>
</comment>
<accession>A0A6B2JUT2</accession>
<dbReference type="GO" id="GO:0008893">
    <property type="term" value="F:guanosine-3',5'-bis(diphosphate) 3'-diphosphatase activity"/>
    <property type="evidence" value="ECO:0007669"/>
    <property type="project" value="TreeGrafter"/>
</dbReference>
<evidence type="ECO:0000256" key="1">
    <source>
        <dbReference type="ARBA" id="ARBA00001936"/>
    </source>
</evidence>
<dbReference type="InterPro" id="IPR020476">
    <property type="entry name" value="Nudix_hydrolase"/>
</dbReference>
<dbReference type="PANTHER" id="PTHR11839:SF22">
    <property type="entry name" value="NUDIX HYDROLASE 26, CHLOROPLASTIC"/>
    <property type="match status" value="1"/>
</dbReference>
<keyword evidence="3 4" id="KW-0378">Hydrolase</keyword>
<dbReference type="CDD" id="cd03671">
    <property type="entry name" value="NUDIX_Ap4A_hydrolase_plant_like"/>
    <property type="match status" value="1"/>
</dbReference>
<dbReference type="EC" id="3.6.1.-" evidence="4"/>
<organism evidence="6 7">
    <name type="scientific">Pseudoroseicyclus tamaricis</name>
    <dbReference type="NCBI Taxonomy" id="2705421"/>
    <lineage>
        <taxon>Bacteria</taxon>
        <taxon>Pseudomonadati</taxon>
        <taxon>Pseudomonadota</taxon>
        <taxon>Alphaproteobacteria</taxon>
        <taxon>Rhodobacterales</taxon>
        <taxon>Paracoccaceae</taxon>
        <taxon>Pseudoroseicyclus</taxon>
    </lineage>
</organism>
<dbReference type="Pfam" id="PF00293">
    <property type="entry name" value="NUDIX"/>
    <property type="match status" value="1"/>
</dbReference>
<reference evidence="6 7" key="1">
    <citation type="submission" date="2020-02" db="EMBL/GenBank/DDBJ databases">
        <title>Pseudoroseicyclus tamarix, sp. nov., isolated from offshore sediment of a Tamarix chinensis forest.</title>
        <authorList>
            <person name="Gai Y."/>
        </authorList>
    </citation>
    <scope>NUCLEOTIDE SEQUENCE [LARGE SCALE GENOMIC DNA]</scope>
    <source>
        <strain evidence="6 7">CLL3-39</strain>
    </source>
</reference>
<dbReference type="Gene3D" id="3.90.79.10">
    <property type="entry name" value="Nucleoside Triphosphate Pyrophosphohydrolase"/>
    <property type="match status" value="1"/>
</dbReference>
<name>A0A6B2JUT2_9RHOB</name>
<dbReference type="InterPro" id="IPR000086">
    <property type="entry name" value="NUDIX_hydrolase_dom"/>
</dbReference>
<comment type="cofactor">
    <cofactor evidence="4">
        <name>a divalent metal cation</name>
        <dbReference type="ChEBI" id="CHEBI:60240"/>
    </cofactor>
</comment>
<comment type="cofactor">
    <cofactor evidence="2">
        <name>Mg(2+)</name>
        <dbReference type="ChEBI" id="CHEBI:18420"/>
    </cofactor>
</comment>
<dbReference type="PROSITE" id="PS51462">
    <property type="entry name" value="NUDIX"/>
    <property type="match status" value="1"/>
</dbReference>
<evidence type="ECO:0000313" key="6">
    <source>
        <dbReference type="EMBL" id="NDV02088.1"/>
    </source>
</evidence>
<evidence type="ECO:0000256" key="2">
    <source>
        <dbReference type="ARBA" id="ARBA00001946"/>
    </source>
</evidence>
<dbReference type="HAMAP" id="MF_00298">
    <property type="entry name" value="Nudix_RppH"/>
    <property type="match status" value="1"/>
</dbReference>
<dbReference type="NCBIfam" id="NF001938">
    <property type="entry name" value="PRK00714.1-5"/>
    <property type="match status" value="1"/>
</dbReference>
<dbReference type="GO" id="GO:0034432">
    <property type="term" value="F:bis(5'-adenosyl)-pentaphosphatase activity"/>
    <property type="evidence" value="ECO:0007669"/>
    <property type="project" value="TreeGrafter"/>
</dbReference>
<evidence type="ECO:0000259" key="5">
    <source>
        <dbReference type="PROSITE" id="PS51462"/>
    </source>
</evidence>